<dbReference type="SUPFAM" id="SSF46689">
    <property type="entry name" value="Homeodomain-like"/>
    <property type="match status" value="1"/>
</dbReference>
<gene>
    <name evidence="5" type="primary">virS_6</name>
    <name evidence="5" type="ORF">TRL7639_03929</name>
</gene>
<evidence type="ECO:0000313" key="5">
    <source>
        <dbReference type="EMBL" id="SLN67947.1"/>
    </source>
</evidence>
<evidence type="ECO:0000256" key="2">
    <source>
        <dbReference type="ARBA" id="ARBA00023125"/>
    </source>
</evidence>
<evidence type="ECO:0000259" key="4">
    <source>
        <dbReference type="PROSITE" id="PS01124"/>
    </source>
</evidence>
<dbReference type="SMART" id="SM00342">
    <property type="entry name" value="HTH_ARAC"/>
    <property type="match status" value="1"/>
</dbReference>
<accession>A0A1Y5TQV2</accession>
<dbReference type="OrthoDB" id="9805730at2"/>
<feature type="domain" description="HTH araC/xylS-type" evidence="4">
    <location>
        <begin position="229"/>
        <end position="329"/>
    </location>
</feature>
<dbReference type="RefSeq" id="WP_085797551.1">
    <property type="nucleotide sequence ID" value="NZ_FWFO01000004.1"/>
</dbReference>
<reference evidence="5 6" key="1">
    <citation type="submission" date="2017-03" db="EMBL/GenBank/DDBJ databases">
        <authorList>
            <person name="Afonso C.L."/>
            <person name="Miller P.J."/>
            <person name="Scott M.A."/>
            <person name="Spackman E."/>
            <person name="Goraichik I."/>
            <person name="Dimitrov K.M."/>
            <person name="Suarez D.L."/>
            <person name="Swayne D.E."/>
        </authorList>
    </citation>
    <scope>NUCLEOTIDE SEQUENCE [LARGE SCALE GENOMIC DNA]</scope>
    <source>
        <strain evidence="5 6">CECT 7639</strain>
    </source>
</reference>
<dbReference type="Proteomes" id="UP000193077">
    <property type="component" value="Unassembled WGS sequence"/>
</dbReference>
<evidence type="ECO:0000313" key="6">
    <source>
        <dbReference type="Proteomes" id="UP000193077"/>
    </source>
</evidence>
<dbReference type="InterPro" id="IPR018060">
    <property type="entry name" value="HTH_AraC"/>
</dbReference>
<dbReference type="PANTHER" id="PTHR47894">
    <property type="entry name" value="HTH-TYPE TRANSCRIPTIONAL REGULATOR GADX"/>
    <property type="match status" value="1"/>
</dbReference>
<dbReference type="GO" id="GO:0003700">
    <property type="term" value="F:DNA-binding transcription factor activity"/>
    <property type="evidence" value="ECO:0007669"/>
    <property type="project" value="InterPro"/>
</dbReference>
<dbReference type="InterPro" id="IPR020449">
    <property type="entry name" value="Tscrpt_reg_AraC-type_HTH"/>
</dbReference>
<dbReference type="GO" id="GO:0000976">
    <property type="term" value="F:transcription cis-regulatory region binding"/>
    <property type="evidence" value="ECO:0007669"/>
    <property type="project" value="TreeGrafter"/>
</dbReference>
<dbReference type="Pfam" id="PF12833">
    <property type="entry name" value="HTH_18"/>
    <property type="match status" value="1"/>
</dbReference>
<dbReference type="InterPro" id="IPR032687">
    <property type="entry name" value="AraC-type_N"/>
</dbReference>
<organism evidence="5 6">
    <name type="scientific">Falsiruegeria litorea R37</name>
    <dbReference type="NCBI Taxonomy" id="1200284"/>
    <lineage>
        <taxon>Bacteria</taxon>
        <taxon>Pseudomonadati</taxon>
        <taxon>Pseudomonadota</taxon>
        <taxon>Alphaproteobacteria</taxon>
        <taxon>Rhodobacterales</taxon>
        <taxon>Roseobacteraceae</taxon>
        <taxon>Falsiruegeria</taxon>
    </lineage>
</organism>
<evidence type="ECO:0000256" key="3">
    <source>
        <dbReference type="ARBA" id="ARBA00023163"/>
    </source>
</evidence>
<name>A0A1Y5TQV2_9RHOB</name>
<dbReference type="PANTHER" id="PTHR47894:SF1">
    <property type="entry name" value="HTH-TYPE TRANSCRIPTIONAL REGULATOR VQSM"/>
    <property type="match status" value="1"/>
</dbReference>
<dbReference type="EMBL" id="FWFO01000004">
    <property type="protein sequence ID" value="SLN67947.1"/>
    <property type="molecule type" value="Genomic_DNA"/>
</dbReference>
<dbReference type="AlphaFoldDB" id="A0A1Y5TQV2"/>
<dbReference type="InterPro" id="IPR009057">
    <property type="entry name" value="Homeodomain-like_sf"/>
</dbReference>
<keyword evidence="6" id="KW-1185">Reference proteome</keyword>
<dbReference type="Gene3D" id="1.10.10.60">
    <property type="entry name" value="Homeodomain-like"/>
    <property type="match status" value="1"/>
</dbReference>
<sequence length="333" mass="36966">MAVQIPTAIAINLLAGAERRGVDPVALLSRAGLGNTPRDLTVPEFVKLVRTVTLTLDDELAGLHHRPQRIGWTAIMASYVSQAATLGEGYERAVQFMDLGDNSFRYSLRSSGSNVMFEMTRIPGRVVQNEVAIEMILMLVNRMMAWLAGNLGTINRAWFDYPAPPHAYKYRSMFLRAPLLFDQTNSGLALPATLMKLPLIRTEEQAIAYARRTPLDAFLPMDSTSGLSLEVSVIVDSVLSSEGRLVDMDEVGRALAMPSHTLRRRLKKEGVDYSDIRKQVRRDLAVRLLATSDVSVEEIANQTGFSEASAFIRAFRSWTGMTPRAYRSSDAVR</sequence>
<keyword evidence="2" id="KW-0238">DNA-binding</keyword>
<dbReference type="Pfam" id="PF12625">
    <property type="entry name" value="Arabinose_bd"/>
    <property type="match status" value="1"/>
</dbReference>
<dbReference type="GO" id="GO:0005829">
    <property type="term" value="C:cytosol"/>
    <property type="evidence" value="ECO:0007669"/>
    <property type="project" value="TreeGrafter"/>
</dbReference>
<evidence type="ECO:0000256" key="1">
    <source>
        <dbReference type="ARBA" id="ARBA00023015"/>
    </source>
</evidence>
<dbReference type="PROSITE" id="PS01124">
    <property type="entry name" value="HTH_ARAC_FAMILY_2"/>
    <property type="match status" value="1"/>
</dbReference>
<proteinExistence type="predicted"/>
<dbReference type="PRINTS" id="PR00032">
    <property type="entry name" value="HTHARAC"/>
</dbReference>
<keyword evidence="1" id="KW-0805">Transcription regulation</keyword>
<keyword evidence="3" id="KW-0804">Transcription</keyword>
<protein>
    <submittedName>
        <fullName evidence="5">HTH-type transcriptional regulator VirS</fullName>
    </submittedName>
</protein>